<dbReference type="EMBL" id="JAPFFM010000017">
    <property type="protein sequence ID" value="KAJ6696221.1"/>
    <property type="molecule type" value="Genomic_DNA"/>
</dbReference>
<protein>
    <submittedName>
        <fullName evidence="1">Uncharacterized protein</fullName>
    </submittedName>
</protein>
<keyword evidence="2" id="KW-1185">Reference proteome</keyword>
<organism evidence="1 2">
    <name type="scientific">Salix koriyanagi</name>
    <dbReference type="NCBI Taxonomy" id="2511006"/>
    <lineage>
        <taxon>Eukaryota</taxon>
        <taxon>Viridiplantae</taxon>
        <taxon>Streptophyta</taxon>
        <taxon>Embryophyta</taxon>
        <taxon>Tracheophyta</taxon>
        <taxon>Spermatophyta</taxon>
        <taxon>Magnoliopsida</taxon>
        <taxon>eudicotyledons</taxon>
        <taxon>Gunneridae</taxon>
        <taxon>Pentapetalae</taxon>
        <taxon>rosids</taxon>
        <taxon>fabids</taxon>
        <taxon>Malpighiales</taxon>
        <taxon>Salicaceae</taxon>
        <taxon>Saliceae</taxon>
        <taxon>Salix</taxon>
    </lineage>
</organism>
<evidence type="ECO:0000313" key="2">
    <source>
        <dbReference type="Proteomes" id="UP001151752"/>
    </source>
</evidence>
<name>A0A9Q0PXE4_9ROSI</name>
<comment type="caution">
    <text evidence="1">The sequence shown here is derived from an EMBL/GenBank/DDBJ whole genome shotgun (WGS) entry which is preliminary data.</text>
</comment>
<dbReference type="Proteomes" id="UP001151752">
    <property type="component" value="Chromosome 3"/>
</dbReference>
<dbReference type="AlphaFoldDB" id="A0A9Q0PXE4"/>
<gene>
    <name evidence="1" type="ORF">OIU74_015173</name>
</gene>
<reference evidence="1" key="1">
    <citation type="submission" date="2022-11" db="EMBL/GenBank/DDBJ databases">
        <authorList>
            <person name="Hyden B.L."/>
            <person name="Feng K."/>
            <person name="Yates T."/>
            <person name="Jawdy S."/>
            <person name="Smart L.B."/>
            <person name="Muchero W."/>
        </authorList>
    </citation>
    <scope>NUCLEOTIDE SEQUENCE</scope>
    <source>
        <tissue evidence="1">Shoot tip</tissue>
    </source>
</reference>
<proteinExistence type="predicted"/>
<sequence>MRAVEEAATGSYLVKVASDRGEDGAIVKGEEGLLLVVYGEQQIVVGGWRKHNELLDAERWLLGGGDNVALPFRKENSDCSCQGGRKRSYLPSLKQKKLRLPAMVSLKLWLSTLTCSYCLGTRMSCQW</sequence>
<accession>A0A9Q0PXE4</accession>
<reference evidence="1" key="2">
    <citation type="journal article" date="2023" name="Int. J. Mol. Sci.">
        <title>De Novo Assembly and Annotation of 11 Diverse Shrub Willow (Salix) Genomes Reveals Novel Gene Organization in Sex-Linked Regions.</title>
        <authorList>
            <person name="Hyden B."/>
            <person name="Feng K."/>
            <person name="Yates T.B."/>
            <person name="Jawdy S."/>
            <person name="Cereghino C."/>
            <person name="Smart L.B."/>
            <person name="Muchero W."/>
        </authorList>
    </citation>
    <scope>NUCLEOTIDE SEQUENCE</scope>
    <source>
        <tissue evidence="1">Shoot tip</tissue>
    </source>
</reference>
<evidence type="ECO:0000313" key="1">
    <source>
        <dbReference type="EMBL" id="KAJ6696221.1"/>
    </source>
</evidence>